<sequence length="341" mass="38830">MAYQYGLPIRYQVDTTTTTTPYHAPIPFQPSSGIALTSHPITLASPNCIVCKHHPATLPCTYYESTPWPIQTSLPNCRLLYCSRPCQAADSRFHGASTCHFTTTFHPPRNDATLGLLLLGNEASIVPVPVNERKGKANIPASETLTKLMGDNVGKYIIHRTPRGKLEKPLEIHYVKGFLRSEDVGKNALVNALQRYDGRKAHEWSGPLLVLKRKSRHRDEGYGEVELKDIWDVVIWMQETWPEMGSKERCGNEKTASTTSGKMEWYLPTGPVLRNPFGFPTLMAWPAREIERGQSWKDLFGGQEWPKSLEYSMTVYPGKKREWWGGRGSEEVWCQERRVWR</sequence>
<keyword evidence="2" id="KW-1185">Reference proteome</keyword>
<accession>A0A3N4HPD2</accession>
<protein>
    <submittedName>
        <fullName evidence="1">Uncharacterized protein</fullName>
    </submittedName>
</protein>
<name>A0A3N4HPD2_ASCIM</name>
<evidence type="ECO:0000313" key="2">
    <source>
        <dbReference type="Proteomes" id="UP000275078"/>
    </source>
</evidence>
<proteinExistence type="predicted"/>
<gene>
    <name evidence="1" type="ORF">BJ508DRAFT_311772</name>
</gene>
<dbReference type="AlphaFoldDB" id="A0A3N4HPD2"/>
<evidence type="ECO:0000313" key="1">
    <source>
        <dbReference type="EMBL" id="RPA75683.1"/>
    </source>
</evidence>
<dbReference type="Proteomes" id="UP000275078">
    <property type="component" value="Unassembled WGS sequence"/>
</dbReference>
<organism evidence="1 2">
    <name type="scientific">Ascobolus immersus RN42</name>
    <dbReference type="NCBI Taxonomy" id="1160509"/>
    <lineage>
        <taxon>Eukaryota</taxon>
        <taxon>Fungi</taxon>
        <taxon>Dikarya</taxon>
        <taxon>Ascomycota</taxon>
        <taxon>Pezizomycotina</taxon>
        <taxon>Pezizomycetes</taxon>
        <taxon>Pezizales</taxon>
        <taxon>Ascobolaceae</taxon>
        <taxon>Ascobolus</taxon>
    </lineage>
</organism>
<dbReference type="EMBL" id="ML119759">
    <property type="protein sequence ID" value="RPA75683.1"/>
    <property type="molecule type" value="Genomic_DNA"/>
</dbReference>
<reference evidence="1 2" key="1">
    <citation type="journal article" date="2018" name="Nat. Ecol. Evol.">
        <title>Pezizomycetes genomes reveal the molecular basis of ectomycorrhizal truffle lifestyle.</title>
        <authorList>
            <person name="Murat C."/>
            <person name="Payen T."/>
            <person name="Noel B."/>
            <person name="Kuo A."/>
            <person name="Morin E."/>
            <person name="Chen J."/>
            <person name="Kohler A."/>
            <person name="Krizsan K."/>
            <person name="Balestrini R."/>
            <person name="Da Silva C."/>
            <person name="Montanini B."/>
            <person name="Hainaut M."/>
            <person name="Levati E."/>
            <person name="Barry K.W."/>
            <person name="Belfiori B."/>
            <person name="Cichocki N."/>
            <person name="Clum A."/>
            <person name="Dockter R.B."/>
            <person name="Fauchery L."/>
            <person name="Guy J."/>
            <person name="Iotti M."/>
            <person name="Le Tacon F."/>
            <person name="Lindquist E.A."/>
            <person name="Lipzen A."/>
            <person name="Malagnac F."/>
            <person name="Mello A."/>
            <person name="Molinier V."/>
            <person name="Miyauchi S."/>
            <person name="Poulain J."/>
            <person name="Riccioni C."/>
            <person name="Rubini A."/>
            <person name="Sitrit Y."/>
            <person name="Splivallo R."/>
            <person name="Traeger S."/>
            <person name="Wang M."/>
            <person name="Zifcakova L."/>
            <person name="Wipf D."/>
            <person name="Zambonelli A."/>
            <person name="Paolocci F."/>
            <person name="Nowrousian M."/>
            <person name="Ottonello S."/>
            <person name="Baldrian P."/>
            <person name="Spatafora J.W."/>
            <person name="Henrissat B."/>
            <person name="Nagy L.G."/>
            <person name="Aury J.M."/>
            <person name="Wincker P."/>
            <person name="Grigoriev I.V."/>
            <person name="Bonfante P."/>
            <person name="Martin F.M."/>
        </authorList>
    </citation>
    <scope>NUCLEOTIDE SEQUENCE [LARGE SCALE GENOMIC DNA]</scope>
    <source>
        <strain evidence="1 2">RN42</strain>
    </source>
</reference>